<dbReference type="SUPFAM" id="SSF56925">
    <property type="entry name" value="OMPA-like"/>
    <property type="match status" value="1"/>
</dbReference>
<dbReference type="OrthoDB" id="1428402at2"/>
<name>A0A5C7BK65_9FLAO</name>
<keyword evidence="3" id="KW-1185">Reference proteome</keyword>
<sequence>MKKIMLILLFLSFILNGHAQDETNKLKLHSISLAPLNLYFANRDGGFVVNLDVGFNYGKHIFKVYAGQGSQFKINFIGEAIQDSFDEYNIMYGRELQINEWLHIDFFGGLGFFNFKYDENSRREYTKGSVGLPLQSKIRFNINKNVALGLQLHSNINSATSIYQPGIFVQWRL</sequence>
<evidence type="ECO:0000313" key="2">
    <source>
        <dbReference type="EMBL" id="TXE19898.1"/>
    </source>
</evidence>
<keyword evidence="1" id="KW-0732">Signal</keyword>
<gene>
    <name evidence="2" type="ORF">ES692_01165</name>
</gene>
<reference evidence="2 3" key="1">
    <citation type="submission" date="2019-08" db="EMBL/GenBank/DDBJ databases">
        <title>Genome of Psychroserpens burtonensis ACAM 167.</title>
        <authorList>
            <person name="Bowman J.P."/>
        </authorList>
    </citation>
    <scope>NUCLEOTIDE SEQUENCE [LARGE SCALE GENOMIC DNA]</scope>
    <source>
        <strain evidence="2 3">ACAM 167</strain>
    </source>
</reference>
<feature type="chain" id="PRO_5022899662" description="DUF3575 domain-containing protein" evidence="1">
    <location>
        <begin position="20"/>
        <end position="173"/>
    </location>
</feature>
<evidence type="ECO:0008006" key="4">
    <source>
        <dbReference type="Google" id="ProtNLM"/>
    </source>
</evidence>
<dbReference type="EMBL" id="VOSB01000002">
    <property type="protein sequence ID" value="TXE19898.1"/>
    <property type="molecule type" value="Genomic_DNA"/>
</dbReference>
<proteinExistence type="predicted"/>
<dbReference type="Proteomes" id="UP000321938">
    <property type="component" value="Unassembled WGS sequence"/>
</dbReference>
<accession>A0A5C7BK65</accession>
<feature type="signal peptide" evidence="1">
    <location>
        <begin position="1"/>
        <end position="19"/>
    </location>
</feature>
<comment type="caution">
    <text evidence="2">The sequence shown here is derived from an EMBL/GenBank/DDBJ whole genome shotgun (WGS) entry which is preliminary data.</text>
</comment>
<evidence type="ECO:0000256" key="1">
    <source>
        <dbReference type="SAM" id="SignalP"/>
    </source>
</evidence>
<dbReference type="InterPro" id="IPR011250">
    <property type="entry name" value="OMP/PagP_B-barrel"/>
</dbReference>
<dbReference type="AlphaFoldDB" id="A0A5C7BK65"/>
<dbReference type="RefSeq" id="WP_028872591.1">
    <property type="nucleotide sequence ID" value="NZ_VOSB01000002.1"/>
</dbReference>
<evidence type="ECO:0000313" key="3">
    <source>
        <dbReference type="Proteomes" id="UP000321938"/>
    </source>
</evidence>
<protein>
    <recommendedName>
        <fullName evidence="4">DUF3575 domain-containing protein</fullName>
    </recommendedName>
</protein>
<organism evidence="2 3">
    <name type="scientific">Psychroserpens burtonensis</name>
    <dbReference type="NCBI Taxonomy" id="49278"/>
    <lineage>
        <taxon>Bacteria</taxon>
        <taxon>Pseudomonadati</taxon>
        <taxon>Bacteroidota</taxon>
        <taxon>Flavobacteriia</taxon>
        <taxon>Flavobacteriales</taxon>
        <taxon>Flavobacteriaceae</taxon>
        <taxon>Psychroserpens</taxon>
    </lineage>
</organism>